<evidence type="ECO:0000313" key="1">
    <source>
        <dbReference type="EMBL" id="EFX89816.1"/>
    </source>
</evidence>
<dbReference type="InParanoid" id="E9FSK0"/>
<protein>
    <submittedName>
        <fullName evidence="1">Uncharacterized protein</fullName>
    </submittedName>
</protein>
<dbReference type="HOGENOM" id="CLU_2707301_0_0_1"/>
<accession>E9FSK0</accession>
<dbReference type="AlphaFoldDB" id="E9FSK0"/>
<gene>
    <name evidence="1" type="ORF">DAPPUDRAFT_303268</name>
</gene>
<dbReference type="EMBL" id="GL732524">
    <property type="protein sequence ID" value="EFX89816.1"/>
    <property type="molecule type" value="Genomic_DNA"/>
</dbReference>
<proteinExistence type="predicted"/>
<organism evidence="1 2">
    <name type="scientific">Daphnia pulex</name>
    <name type="common">Water flea</name>
    <dbReference type="NCBI Taxonomy" id="6669"/>
    <lineage>
        <taxon>Eukaryota</taxon>
        <taxon>Metazoa</taxon>
        <taxon>Ecdysozoa</taxon>
        <taxon>Arthropoda</taxon>
        <taxon>Crustacea</taxon>
        <taxon>Branchiopoda</taxon>
        <taxon>Diplostraca</taxon>
        <taxon>Cladocera</taxon>
        <taxon>Anomopoda</taxon>
        <taxon>Daphniidae</taxon>
        <taxon>Daphnia</taxon>
    </lineage>
</organism>
<keyword evidence="2" id="KW-1185">Reference proteome</keyword>
<evidence type="ECO:0000313" key="2">
    <source>
        <dbReference type="Proteomes" id="UP000000305"/>
    </source>
</evidence>
<sequence>MLLLPITPRPLIPYWLSTKILFCFVLHPCSVQLRLFDGILFCFAIWCVAAQLVKVLRHEVKTAVVSSDVKNIY</sequence>
<dbReference type="Proteomes" id="UP000000305">
    <property type="component" value="Unassembled WGS sequence"/>
</dbReference>
<dbReference type="KEGG" id="dpx:DAPPUDRAFT_303268"/>
<reference evidence="1 2" key="1">
    <citation type="journal article" date="2011" name="Science">
        <title>The ecoresponsive genome of Daphnia pulex.</title>
        <authorList>
            <person name="Colbourne J.K."/>
            <person name="Pfrender M.E."/>
            <person name="Gilbert D."/>
            <person name="Thomas W.K."/>
            <person name="Tucker A."/>
            <person name="Oakley T.H."/>
            <person name="Tokishita S."/>
            <person name="Aerts A."/>
            <person name="Arnold G.J."/>
            <person name="Basu M.K."/>
            <person name="Bauer D.J."/>
            <person name="Caceres C.E."/>
            <person name="Carmel L."/>
            <person name="Casola C."/>
            <person name="Choi J.H."/>
            <person name="Detter J.C."/>
            <person name="Dong Q."/>
            <person name="Dusheyko S."/>
            <person name="Eads B.D."/>
            <person name="Frohlich T."/>
            <person name="Geiler-Samerotte K.A."/>
            <person name="Gerlach D."/>
            <person name="Hatcher P."/>
            <person name="Jogdeo S."/>
            <person name="Krijgsveld J."/>
            <person name="Kriventseva E.V."/>
            <person name="Kultz D."/>
            <person name="Laforsch C."/>
            <person name="Lindquist E."/>
            <person name="Lopez J."/>
            <person name="Manak J.R."/>
            <person name="Muller J."/>
            <person name="Pangilinan J."/>
            <person name="Patwardhan R.P."/>
            <person name="Pitluck S."/>
            <person name="Pritham E.J."/>
            <person name="Rechtsteiner A."/>
            <person name="Rho M."/>
            <person name="Rogozin I.B."/>
            <person name="Sakarya O."/>
            <person name="Salamov A."/>
            <person name="Schaack S."/>
            <person name="Shapiro H."/>
            <person name="Shiga Y."/>
            <person name="Skalitzky C."/>
            <person name="Smith Z."/>
            <person name="Souvorov A."/>
            <person name="Sung W."/>
            <person name="Tang Z."/>
            <person name="Tsuchiya D."/>
            <person name="Tu H."/>
            <person name="Vos H."/>
            <person name="Wang M."/>
            <person name="Wolf Y.I."/>
            <person name="Yamagata H."/>
            <person name="Yamada T."/>
            <person name="Ye Y."/>
            <person name="Shaw J.R."/>
            <person name="Andrews J."/>
            <person name="Crease T.J."/>
            <person name="Tang H."/>
            <person name="Lucas S.M."/>
            <person name="Robertson H.M."/>
            <person name="Bork P."/>
            <person name="Koonin E.V."/>
            <person name="Zdobnov E.M."/>
            <person name="Grigoriev I.V."/>
            <person name="Lynch M."/>
            <person name="Boore J.L."/>
        </authorList>
    </citation>
    <scope>NUCLEOTIDE SEQUENCE [LARGE SCALE GENOMIC DNA]</scope>
</reference>
<name>E9FSK0_DAPPU</name>